<keyword evidence="3 6" id="KW-0812">Transmembrane</keyword>
<keyword evidence="5 6" id="KW-0472">Membrane</keyword>
<feature type="transmembrane region" description="Helical" evidence="6">
    <location>
        <begin position="348"/>
        <end position="369"/>
    </location>
</feature>
<accession>A0A081PBX3</accession>
<name>A0A081PBX3_9SPHI</name>
<feature type="transmembrane region" description="Helical" evidence="6">
    <location>
        <begin position="436"/>
        <end position="459"/>
    </location>
</feature>
<keyword evidence="2" id="KW-1003">Cell membrane</keyword>
<evidence type="ECO:0000313" key="7">
    <source>
        <dbReference type="EMBL" id="KEQ28196.1"/>
    </source>
</evidence>
<feature type="transmembrane region" description="Helical" evidence="6">
    <location>
        <begin position="314"/>
        <end position="336"/>
    </location>
</feature>
<feature type="transmembrane region" description="Helical" evidence="6">
    <location>
        <begin position="187"/>
        <end position="209"/>
    </location>
</feature>
<feature type="transmembrane region" description="Helical" evidence="6">
    <location>
        <begin position="160"/>
        <end position="181"/>
    </location>
</feature>
<feature type="transmembrane region" description="Helical" evidence="6">
    <location>
        <begin position="44"/>
        <end position="66"/>
    </location>
</feature>
<dbReference type="RefSeq" id="WP_037444794.1">
    <property type="nucleotide sequence ID" value="NZ_JNFF01000117.1"/>
</dbReference>
<dbReference type="EMBL" id="JNFF01000117">
    <property type="protein sequence ID" value="KEQ28196.1"/>
    <property type="molecule type" value="Genomic_DNA"/>
</dbReference>
<dbReference type="Proteomes" id="UP000028007">
    <property type="component" value="Unassembled WGS sequence"/>
</dbReference>
<reference evidence="7 8" key="1">
    <citation type="journal article" date="1992" name="Int. J. Syst. Bacteriol.">
        <title>Sphingobacterium antarcticus sp. nov. a Psychrotrophic Bacterium from the Soils of Schirmacher Oasis, Antarctica.</title>
        <authorList>
            <person name="Shivaji S."/>
            <person name="Ray M.K."/>
            <person name="Rao N.S."/>
            <person name="Saiserr L."/>
            <person name="Jagannadham M.V."/>
            <person name="Kumar G.S."/>
            <person name="Reddy G."/>
            <person name="Bhargava P.M."/>
        </authorList>
    </citation>
    <scope>NUCLEOTIDE SEQUENCE [LARGE SCALE GENOMIC DNA]</scope>
    <source>
        <strain evidence="7 8">4BY</strain>
    </source>
</reference>
<dbReference type="AlphaFoldDB" id="A0A081PBX3"/>
<feature type="transmembrane region" description="Helical" evidence="6">
    <location>
        <begin position="127"/>
        <end position="148"/>
    </location>
</feature>
<dbReference type="InterPro" id="IPR002797">
    <property type="entry name" value="Polysacc_synth"/>
</dbReference>
<dbReference type="PANTHER" id="PTHR30250:SF26">
    <property type="entry name" value="PSMA PROTEIN"/>
    <property type="match status" value="1"/>
</dbReference>
<feature type="transmembrane region" description="Helical" evidence="6">
    <location>
        <begin position="87"/>
        <end position="115"/>
    </location>
</feature>
<dbReference type="eggNOG" id="COG2244">
    <property type="taxonomic scope" value="Bacteria"/>
</dbReference>
<comment type="caution">
    <text evidence="7">The sequence shown here is derived from an EMBL/GenBank/DDBJ whole genome shotgun (WGS) entry which is preliminary data.</text>
</comment>
<dbReference type="PANTHER" id="PTHR30250">
    <property type="entry name" value="PST FAMILY PREDICTED COLANIC ACID TRANSPORTER"/>
    <property type="match status" value="1"/>
</dbReference>
<evidence type="ECO:0000256" key="3">
    <source>
        <dbReference type="ARBA" id="ARBA00022692"/>
    </source>
</evidence>
<dbReference type="OrthoDB" id="5365632at2"/>
<dbReference type="Pfam" id="PF01943">
    <property type="entry name" value="Polysacc_synt"/>
    <property type="match status" value="1"/>
</dbReference>
<protein>
    <recommendedName>
        <fullName evidence="9">Lipopolysaccharide biosynthesis protein</fullName>
    </recommendedName>
</protein>
<gene>
    <name evidence="7" type="ORF">N180_00735</name>
</gene>
<keyword evidence="4 6" id="KW-1133">Transmembrane helix</keyword>
<feature type="transmembrane region" description="Helical" evidence="6">
    <location>
        <begin position="253"/>
        <end position="270"/>
    </location>
</feature>
<evidence type="ECO:0000313" key="8">
    <source>
        <dbReference type="Proteomes" id="UP000028007"/>
    </source>
</evidence>
<evidence type="ECO:0000256" key="6">
    <source>
        <dbReference type="SAM" id="Phobius"/>
    </source>
</evidence>
<organism evidence="7 8">
    <name type="scientific">Pedobacter antarcticus 4BY</name>
    <dbReference type="NCBI Taxonomy" id="1358423"/>
    <lineage>
        <taxon>Bacteria</taxon>
        <taxon>Pseudomonadati</taxon>
        <taxon>Bacteroidota</taxon>
        <taxon>Sphingobacteriia</taxon>
        <taxon>Sphingobacteriales</taxon>
        <taxon>Sphingobacteriaceae</taxon>
        <taxon>Pedobacter</taxon>
    </lineage>
</organism>
<feature type="transmembrane region" description="Helical" evidence="6">
    <location>
        <begin position="465"/>
        <end position="488"/>
    </location>
</feature>
<feature type="transmembrane region" description="Helical" evidence="6">
    <location>
        <begin position="407"/>
        <end position="424"/>
    </location>
</feature>
<dbReference type="InterPro" id="IPR050833">
    <property type="entry name" value="Poly_Biosynth_Transport"/>
</dbReference>
<evidence type="ECO:0000256" key="4">
    <source>
        <dbReference type="ARBA" id="ARBA00022989"/>
    </source>
</evidence>
<feature type="transmembrane region" description="Helical" evidence="6">
    <location>
        <begin position="381"/>
        <end position="401"/>
    </location>
</feature>
<comment type="subcellular location">
    <subcellularLocation>
        <location evidence="1">Cell membrane</location>
        <topology evidence="1">Multi-pass membrane protein</topology>
    </subcellularLocation>
</comment>
<evidence type="ECO:0000256" key="2">
    <source>
        <dbReference type="ARBA" id="ARBA00022475"/>
    </source>
</evidence>
<evidence type="ECO:0000256" key="5">
    <source>
        <dbReference type="ARBA" id="ARBA00023136"/>
    </source>
</evidence>
<feature type="transmembrane region" description="Helical" evidence="6">
    <location>
        <begin position="15"/>
        <end position="32"/>
    </location>
</feature>
<proteinExistence type="predicted"/>
<evidence type="ECO:0008006" key="9">
    <source>
        <dbReference type="Google" id="ProtNLM"/>
    </source>
</evidence>
<evidence type="ECO:0000256" key="1">
    <source>
        <dbReference type="ARBA" id="ARBA00004651"/>
    </source>
</evidence>
<dbReference type="GO" id="GO:0005886">
    <property type="term" value="C:plasma membrane"/>
    <property type="evidence" value="ECO:0007669"/>
    <property type="project" value="UniProtKB-SubCell"/>
</dbReference>
<keyword evidence="8" id="KW-1185">Reference proteome</keyword>
<sequence length="509" mass="57435">MSDTTNSKRIAKNTLVLYIQMFVSMLIGLYISRVVLNVLGVEDFGLYNVIGGVVAMFGVLNSAMASSTSRFITFELGRGNNDRLKSVFSVSLLIHLLIALLICVLAETVGLWFLKTRMQIPPLRMQAAVWVFHFSIISAFISIINVPYSAVIIAHEKMGVFAYFSILDMVLKLVVVFLLQSVDFDKLKIYAMMLVIAQVIMQIIYWGYCFRKFDEARGGIKWNKPLFKEMASFAGWSMFGDSAFLLFTQGINILLNIFFGATVNAARGIAVQVQGVISRFISGFQTALNPQITKSYAANDLTYMHKLIYVSSKYSFFLLLLLSLPVFLDIENLLIWWLKIVPEHTVNFVRVMLLISLVDSLANPLVFAAKATGRIKVYQSILGSLLLLVVPLGYVALKFGLPPESVFIVHLVIVIIGQIVRVWLIRNMIELPLKEYLVQVVYKCFIVLLISPIVPFILYHLLDESIYRFIVIVFTSCISILTIGYVLALDKSEKLFLIDSVKLIAKKYK</sequence>